<evidence type="ECO:0000256" key="5">
    <source>
        <dbReference type="ARBA" id="ARBA00023136"/>
    </source>
</evidence>
<proteinExistence type="predicted"/>
<dbReference type="PANTHER" id="PTHR30250:SF11">
    <property type="entry name" value="O-ANTIGEN TRANSPORTER-RELATED"/>
    <property type="match status" value="1"/>
</dbReference>
<evidence type="ECO:0000256" key="6">
    <source>
        <dbReference type="SAM" id="Phobius"/>
    </source>
</evidence>
<dbReference type="RefSeq" id="WP_301202020.1">
    <property type="nucleotide sequence ID" value="NZ_JAPDPI010000051.1"/>
</dbReference>
<feature type="transmembrane region" description="Helical" evidence="6">
    <location>
        <begin position="216"/>
        <end position="238"/>
    </location>
</feature>
<dbReference type="AlphaFoldDB" id="A0AAE3MGJ4"/>
<evidence type="ECO:0000313" key="7">
    <source>
        <dbReference type="EMBL" id="MCW3807588.1"/>
    </source>
</evidence>
<dbReference type="EMBL" id="JAPDPI010000051">
    <property type="protein sequence ID" value="MCW3807588.1"/>
    <property type="molecule type" value="Genomic_DNA"/>
</dbReference>
<feature type="transmembrane region" description="Helical" evidence="6">
    <location>
        <begin position="366"/>
        <end position="386"/>
    </location>
</feature>
<feature type="transmembrane region" description="Helical" evidence="6">
    <location>
        <begin position="157"/>
        <end position="177"/>
    </location>
</feature>
<sequence>MSDIFHKFKSTVIQSFFYSMGNFAGKFSGVILLPIYSLYLPVETFGLYALFEVIFQLFQVFSGLGIKLGLTRWYWDEDATKDKKSLFFSTYLFNLVICTIFSFLLYLSFDFLNQYYFKTSIDNNLIWLFILGNLTKLFSEVPLLLLRVQHKAKKHSVIQIIQLLSFVLFVFIFLALFNKGIEGIFLANIFSGGLQFLLVIPVIVKNTRFKLEVRLLWDMLRYGFPVALGNMVNITFNFTDKYFLNWFSNFAVVGTFTLAHKLSNIVNLLIVNSFMNAYMHNYFKGIQNKDNDRFYSRSFTYFLLAITFCSLLLIVFVEEALFVFSANNQDYSNASFIVPVLTIGLVFGGIRQMLVLPINKIKKNRIIGILSILSGFINVILNYLLIPRYAALGAAYATGVVQMFSSVVLLYFVIRVARQPFEWKRIAITLTAFTLIIALFYTIKFDSWLLMVSYKIALIALWGGIIYFGNFLFDEEKLRLHQLIAKWSDIKHVKDNLQSLKNKSR</sequence>
<comment type="caution">
    <text evidence="7">The sequence shown here is derived from an EMBL/GenBank/DDBJ whole genome shotgun (WGS) entry which is preliminary data.</text>
</comment>
<evidence type="ECO:0000256" key="2">
    <source>
        <dbReference type="ARBA" id="ARBA00022475"/>
    </source>
</evidence>
<dbReference type="GO" id="GO:0005886">
    <property type="term" value="C:plasma membrane"/>
    <property type="evidence" value="ECO:0007669"/>
    <property type="project" value="UniProtKB-SubCell"/>
</dbReference>
<evidence type="ECO:0000256" key="3">
    <source>
        <dbReference type="ARBA" id="ARBA00022692"/>
    </source>
</evidence>
<dbReference type="InterPro" id="IPR002797">
    <property type="entry name" value="Polysacc_synth"/>
</dbReference>
<evidence type="ECO:0000313" key="8">
    <source>
        <dbReference type="Proteomes" id="UP001207408"/>
    </source>
</evidence>
<keyword evidence="3 6" id="KW-0812">Transmembrane</keyword>
<name>A0AAE3MGJ4_9BACT</name>
<dbReference type="Proteomes" id="UP001207408">
    <property type="component" value="Unassembled WGS sequence"/>
</dbReference>
<reference evidence="7" key="1">
    <citation type="submission" date="2022-10" db="EMBL/GenBank/DDBJ databases">
        <authorList>
            <person name="Yu W.X."/>
        </authorList>
    </citation>
    <scope>NUCLEOTIDE SEQUENCE</scope>
    <source>
        <strain evidence="7">D04</strain>
    </source>
</reference>
<feature type="transmembrane region" description="Helical" evidence="6">
    <location>
        <begin position="183"/>
        <end position="204"/>
    </location>
</feature>
<feature type="transmembrane region" description="Helical" evidence="6">
    <location>
        <begin position="449"/>
        <end position="473"/>
    </location>
</feature>
<keyword evidence="2" id="KW-1003">Cell membrane</keyword>
<dbReference type="PANTHER" id="PTHR30250">
    <property type="entry name" value="PST FAMILY PREDICTED COLANIC ACID TRANSPORTER"/>
    <property type="match status" value="1"/>
</dbReference>
<feature type="transmembrane region" description="Helical" evidence="6">
    <location>
        <begin position="392"/>
        <end position="414"/>
    </location>
</feature>
<dbReference type="Pfam" id="PF01943">
    <property type="entry name" value="Polysacc_synt"/>
    <property type="match status" value="1"/>
</dbReference>
<evidence type="ECO:0000256" key="1">
    <source>
        <dbReference type="ARBA" id="ARBA00004651"/>
    </source>
</evidence>
<keyword evidence="8" id="KW-1185">Reference proteome</keyword>
<gene>
    <name evidence="7" type="ORF">OM074_18320</name>
</gene>
<accession>A0AAE3MGJ4</accession>
<organism evidence="7 8">
    <name type="scientific">Plebeiibacterium marinum</name>
    <dbReference type="NCBI Taxonomy" id="2992111"/>
    <lineage>
        <taxon>Bacteria</taxon>
        <taxon>Pseudomonadati</taxon>
        <taxon>Bacteroidota</taxon>
        <taxon>Bacteroidia</taxon>
        <taxon>Marinilabiliales</taxon>
        <taxon>Marinilabiliaceae</taxon>
        <taxon>Plebeiibacterium</taxon>
    </lineage>
</organism>
<feature type="transmembrane region" description="Helical" evidence="6">
    <location>
        <begin position="45"/>
        <end position="66"/>
    </location>
</feature>
<keyword evidence="5 6" id="KW-0472">Membrane</keyword>
<evidence type="ECO:0000256" key="4">
    <source>
        <dbReference type="ARBA" id="ARBA00022989"/>
    </source>
</evidence>
<feature type="transmembrane region" description="Helical" evidence="6">
    <location>
        <begin position="86"/>
        <end position="106"/>
    </location>
</feature>
<feature type="transmembrane region" description="Helical" evidence="6">
    <location>
        <begin position="336"/>
        <end position="354"/>
    </location>
</feature>
<feature type="transmembrane region" description="Helical" evidence="6">
    <location>
        <begin position="426"/>
        <end position="443"/>
    </location>
</feature>
<dbReference type="InterPro" id="IPR050833">
    <property type="entry name" value="Poly_Biosynth_Transport"/>
</dbReference>
<feature type="transmembrane region" description="Helical" evidence="6">
    <location>
        <begin position="258"/>
        <end position="278"/>
    </location>
</feature>
<feature type="transmembrane region" description="Helical" evidence="6">
    <location>
        <begin position="299"/>
        <end position="324"/>
    </location>
</feature>
<feature type="transmembrane region" description="Helical" evidence="6">
    <location>
        <begin position="16"/>
        <end position="39"/>
    </location>
</feature>
<keyword evidence="4 6" id="KW-1133">Transmembrane helix</keyword>
<feature type="transmembrane region" description="Helical" evidence="6">
    <location>
        <begin position="126"/>
        <end position="145"/>
    </location>
</feature>
<protein>
    <submittedName>
        <fullName evidence="7">Oligosaccharide flippase family protein</fullName>
    </submittedName>
</protein>
<comment type="subcellular location">
    <subcellularLocation>
        <location evidence="1">Cell membrane</location>
        <topology evidence="1">Multi-pass membrane protein</topology>
    </subcellularLocation>
</comment>